<evidence type="ECO:0000256" key="2">
    <source>
        <dbReference type="ARBA" id="ARBA00022448"/>
    </source>
</evidence>
<proteinExistence type="inferred from homology"/>
<dbReference type="AlphaFoldDB" id="X1LCC6"/>
<protein>
    <recommendedName>
        <fullName evidence="5">ABC transporter domain-containing protein</fullName>
    </recommendedName>
</protein>
<organism evidence="6">
    <name type="scientific">marine sediment metagenome</name>
    <dbReference type="NCBI Taxonomy" id="412755"/>
    <lineage>
        <taxon>unclassified sequences</taxon>
        <taxon>metagenomes</taxon>
        <taxon>ecological metagenomes</taxon>
    </lineage>
</organism>
<evidence type="ECO:0000256" key="3">
    <source>
        <dbReference type="ARBA" id="ARBA00022741"/>
    </source>
</evidence>
<dbReference type="CDD" id="cd03230">
    <property type="entry name" value="ABC_DR_subfamily_A"/>
    <property type="match status" value="1"/>
</dbReference>
<dbReference type="GO" id="GO:0016887">
    <property type="term" value="F:ATP hydrolysis activity"/>
    <property type="evidence" value="ECO:0007669"/>
    <property type="project" value="InterPro"/>
</dbReference>
<evidence type="ECO:0000256" key="1">
    <source>
        <dbReference type="ARBA" id="ARBA00005417"/>
    </source>
</evidence>
<dbReference type="PANTHER" id="PTHR42711">
    <property type="entry name" value="ABC TRANSPORTER ATP-BINDING PROTEIN"/>
    <property type="match status" value="1"/>
</dbReference>
<evidence type="ECO:0000259" key="5">
    <source>
        <dbReference type="PROSITE" id="PS50893"/>
    </source>
</evidence>
<sequence>WIRPCAGKTTTIKCLCRLLNPTSGKIHIDGFDVIKNPRIAYEKAAAVLEGNRNIYWRMSTKENLKLFAGLQGYSYKQVKNKIEELVEIFGLQGKINTEARFLSRGMQQKLAIACALIKNTKILFLDEPTLGLDVEAIYEVRNLLKGKISSEGKTIFLSSHNMGVVEDVCKRVIIINHGKIVADEEIKKIKELFRVNTYRFEIEGKIGEQIKKEFLKRFLGVRFSTDESKTEIIIDLKDSIRIYEVLEILKKRGVKLINIQNIEPDFEEIYLELVKREK</sequence>
<dbReference type="InterPro" id="IPR027417">
    <property type="entry name" value="P-loop_NTPase"/>
</dbReference>
<comment type="similarity">
    <text evidence="1">Belongs to the ABC transporter superfamily.</text>
</comment>
<evidence type="ECO:0000313" key="6">
    <source>
        <dbReference type="EMBL" id="GAI16768.1"/>
    </source>
</evidence>
<dbReference type="Gene3D" id="3.40.50.300">
    <property type="entry name" value="P-loop containing nucleotide triphosphate hydrolases"/>
    <property type="match status" value="1"/>
</dbReference>
<reference evidence="6" key="1">
    <citation type="journal article" date="2014" name="Front. Microbiol.">
        <title>High frequency of phylogenetically diverse reductive dehalogenase-homologous genes in deep subseafloor sedimentary metagenomes.</title>
        <authorList>
            <person name="Kawai M."/>
            <person name="Futagami T."/>
            <person name="Toyoda A."/>
            <person name="Takaki Y."/>
            <person name="Nishi S."/>
            <person name="Hori S."/>
            <person name="Arai W."/>
            <person name="Tsubouchi T."/>
            <person name="Morono Y."/>
            <person name="Uchiyama I."/>
            <person name="Ito T."/>
            <person name="Fujiyama A."/>
            <person name="Inagaki F."/>
            <person name="Takami H."/>
        </authorList>
    </citation>
    <scope>NUCLEOTIDE SEQUENCE</scope>
    <source>
        <strain evidence="6">Expedition CK06-06</strain>
    </source>
</reference>
<dbReference type="PROSITE" id="PS50893">
    <property type="entry name" value="ABC_TRANSPORTER_2"/>
    <property type="match status" value="1"/>
</dbReference>
<dbReference type="EMBL" id="BARV01009516">
    <property type="protein sequence ID" value="GAI16768.1"/>
    <property type="molecule type" value="Genomic_DNA"/>
</dbReference>
<comment type="caution">
    <text evidence="6">The sequence shown here is derived from an EMBL/GenBank/DDBJ whole genome shotgun (WGS) entry which is preliminary data.</text>
</comment>
<dbReference type="InterPro" id="IPR050763">
    <property type="entry name" value="ABC_transporter_ATP-binding"/>
</dbReference>
<gene>
    <name evidence="6" type="ORF">S06H3_18744</name>
</gene>
<keyword evidence="4" id="KW-0067">ATP-binding</keyword>
<dbReference type="PANTHER" id="PTHR42711:SF5">
    <property type="entry name" value="ABC TRANSPORTER ATP-BINDING PROTEIN NATA"/>
    <property type="match status" value="1"/>
</dbReference>
<dbReference type="Pfam" id="PF00005">
    <property type="entry name" value="ABC_tran"/>
    <property type="match status" value="1"/>
</dbReference>
<evidence type="ECO:0000256" key="4">
    <source>
        <dbReference type="ARBA" id="ARBA00022840"/>
    </source>
</evidence>
<keyword evidence="3" id="KW-0547">Nucleotide-binding</keyword>
<name>X1LCC6_9ZZZZ</name>
<feature type="domain" description="ABC transporter" evidence="5">
    <location>
        <begin position="2"/>
        <end position="202"/>
    </location>
</feature>
<accession>X1LCC6</accession>
<dbReference type="SUPFAM" id="SSF52540">
    <property type="entry name" value="P-loop containing nucleoside triphosphate hydrolases"/>
    <property type="match status" value="1"/>
</dbReference>
<feature type="non-terminal residue" evidence="6">
    <location>
        <position position="1"/>
    </location>
</feature>
<dbReference type="GO" id="GO:0005524">
    <property type="term" value="F:ATP binding"/>
    <property type="evidence" value="ECO:0007669"/>
    <property type="project" value="UniProtKB-KW"/>
</dbReference>
<dbReference type="InterPro" id="IPR003439">
    <property type="entry name" value="ABC_transporter-like_ATP-bd"/>
</dbReference>
<keyword evidence="2" id="KW-0813">Transport</keyword>